<dbReference type="PANTHER" id="PTHR46527:SF1">
    <property type="entry name" value="NUCLEOPORIN NUP42"/>
    <property type="match status" value="1"/>
</dbReference>
<evidence type="ECO:0000313" key="4">
    <source>
        <dbReference type="EMBL" id="KAK6944618.1"/>
    </source>
</evidence>
<keyword evidence="5" id="KW-1185">Reference proteome</keyword>
<reference evidence="4 5" key="1">
    <citation type="submission" date="2023-12" db="EMBL/GenBank/DDBJ databases">
        <title>A high-quality genome assembly for Dillenia turbinata (Dilleniales).</title>
        <authorList>
            <person name="Chanderbali A."/>
        </authorList>
    </citation>
    <scope>NUCLEOTIDE SEQUENCE [LARGE SCALE GENOMIC DNA]</scope>
    <source>
        <strain evidence="4">LSX21</strain>
        <tissue evidence="4">Leaf</tissue>
    </source>
</reference>
<feature type="compositionally biased region" description="Polar residues" evidence="3">
    <location>
        <begin position="56"/>
        <end position="87"/>
    </location>
</feature>
<evidence type="ECO:0000313" key="5">
    <source>
        <dbReference type="Proteomes" id="UP001370490"/>
    </source>
</evidence>
<proteinExistence type="predicted"/>
<feature type="region of interest" description="Disordered" evidence="3">
    <location>
        <begin position="1"/>
        <end position="115"/>
    </location>
</feature>
<evidence type="ECO:0000256" key="1">
    <source>
        <dbReference type="ARBA" id="ARBA00004123"/>
    </source>
</evidence>
<comment type="subcellular location">
    <subcellularLocation>
        <location evidence="1">Nucleus</location>
    </subcellularLocation>
</comment>
<dbReference type="Proteomes" id="UP001370490">
    <property type="component" value="Unassembled WGS sequence"/>
</dbReference>
<evidence type="ECO:0000256" key="3">
    <source>
        <dbReference type="SAM" id="MobiDB-lite"/>
    </source>
</evidence>
<name>A0AAN8W1G6_9MAGN</name>
<organism evidence="4 5">
    <name type="scientific">Dillenia turbinata</name>
    <dbReference type="NCBI Taxonomy" id="194707"/>
    <lineage>
        <taxon>Eukaryota</taxon>
        <taxon>Viridiplantae</taxon>
        <taxon>Streptophyta</taxon>
        <taxon>Embryophyta</taxon>
        <taxon>Tracheophyta</taxon>
        <taxon>Spermatophyta</taxon>
        <taxon>Magnoliopsida</taxon>
        <taxon>eudicotyledons</taxon>
        <taxon>Gunneridae</taxon>
        <taxon>Pentapetalae</taxon>
        <taxon>Dilleniales</taxon>
        <taxon>Dilleniaceae</taxon>
        <taxon>Dillenia</taxon>
    </lineage>
</organism>
<dbReference type="InterPro" id="IPR051767">
    <property type="entry name" value="Nucleoporin_NUP42"/>
</dbReference>
<evidence type="ECO:0000256" key="2">
    <source>
        <dbReference type="ARBA" id="ARBA00023242"/>
    </source>
</evidence>
<accession>A0AAN8W1G6</accession>
<keyword evidence="2" id="KW-0539">Nucleus</keyword>
<gene>
    <name evidence="4" type="ORF">RJ641_025720</name>
</gene>
<sequence>MPPRKELCRNFQRGRYLHSSQQQPKLNFVGFGGQVGSQFPQGGTQQQKPNPFGFGVQSNSQTRGANDFGSRQQNQFKPFQNKWTRNPPTAAGGSPALRQPGTQSQPPNHKCTDPESCKRIIVEDFEQERPLWKLSCYAHCRSSPCDIVGDVSYEELRAAAYDDAMRGLSLQSIVERERSLLNSKLVEYENLHSNPYVIPSNSKIASFGASVNAPSWAQTGGPPSTSAGQPGTSVNFSFGARQACNTLSWPSGQDNSSVQSPFSQNTNQISGAFGTSSSGAQPLLPFGAQSPQPFGAQPPQPFGAQPPQPFGALSNWNAANFGNSVANAETNKIFSSASVSPQISTKQSPGFSIGQNPISSAVEQTASTSSVNSMPSEVIAGDVSIWLKEKWHPGEIPEVEPP</sequence>
<dbReference type="AlphaFoldDB" id="A0AAN8W1G6"/>
<comment type="caution">
    <text evidence="4">The sequence shown here is derived from an EMBL/GenBank/DDBJ whole genome shotgun (WGS) entry which is preliminary data.</text>
</comment>
<feature type="non-terminal residue" evidence="4">
    <location>
        <position position="402"/>
    </location>
</feature>
<dbReference type="PANTHER" id="PTHR46527">
    <property type="entry name" value="NUCLEOPORIN-LIKE PROTEIN 2"/>
    <property type="match status" value="1"/>
</dbReference>
<protein>
    <recommendedName>
        <fullName evidence="6">Zinc finger CCCH domain-containing protein 16-like</fullName>
    </recommendedName>
</protein>
<dbReference type="GO" id="GO:0005634">
    <property type="term" value="C:nucleus"/>
    <property type="evidence" value="ECO:0007669"/>
    <property type="project" value="UniProtKB-SubCell"/>
</dbReference>
<evidence type="ECO:0008006" key="6">
    <source>
        <dbReference type="Google" id="ProtNLM"/>
    </source>
</evidence>
<dbReference type="EMBL" id="JBAMMX010000003">
    <property type="protein sequence ID" value="KAK6944618.1"/>
    <property type="molecule type" value="Genomic_DNA"/>
</dbReference>